<gene>
    <name evidence="2" type="ORF">DXC07_13420</name>
</gene>
<reference evidence="2 3" key="1">
    <citation type="submission" date="2018-08" db="EMBL/GenBank/DDBJ databases">
        <title>A genome reference for cultivated species of the human gut microbiota.</title>
        <authorList>
            <person name="Zou Y."/>
            <person name="Xue W."/>
            <person name="Luo G."/>
        </authorList>
    </citation>
    <scope>NUCLEOTIDE SEQUENCE [LARGE SCALE GENOMIC DNA]</scope>
    <source>
        <strain evidence="2 3">OM07-9</strain>
    </source>
</reference>
<keyword evidence="1" id="KW-1133">Transmembrane helix</keyword>
<proteinExistence type="predicted"/>
<evidence type="ECO:0008006" key="4">
    <source>
        <dbReference type="Google" id="ProtNLM"/>
    </source>
</evidence>
<protein>
    <recommendedName>
        <fullName evidence="4">Transporter</fullName>
    </recommendedName>
</protein>
<dbReference type="Proteomes" id="UP000261295">
    <property type="component" value="Unassembled WGS sequence"/>
</dbReference>
<comment type="caution">
    <text evidence="2">The sequence shown here is derived from an EMBL/GenBank/DDBJ whole genome shotgun (WGS) entry which is preliminary data.</text>
</comment>
<accession>A0A3E4XIJ6</accession>
<feature type="transmembrane region" description="Helical" evidence="1">
    <location>
        <begin position="63"/>
        <end position="80"/>
    </location>
</feature>
<dbReference type="EMBL" id="QSTL01000012">
    <property type="protein sequence ID" value="RGM54297.1"/>
    <property type="molecule type" value="Genomic_DNA"/>
</dbReference>
<sequence>MKQIIIVIGIILLVVNLLFGLILPSYEVFNLFVSSLVIVATTALLFCLNVITLKDGFKISLHVLFSILGAIEFVLSLFSAKTFENNWFLLVIVLSLTVQSIILLITNKVSTKIK</sequence>
<feature type="transmembrane region" description="Helical" evidence="1">
    <location>
        <begin position="29"/>
        <end position="51"/>
    </location>
</feature>
<evidence type="ECO:0000313" key="2">
    <source>
        <dbReference type="EMBL" id="RGM54297.1"/>
    </source>
</evidence>
<name>A0A3E4XIJ6_BACUN</name>
<dbReference type="AlphaFoldDB" id="A0A3E4XIJ6"/>
<feature type="transmembrane region" description="Helical" evidence="1">
    <location>
        <begin position="86"/>
        <end position="105"/>
    </location>
</feature>
<keyword evidence="1" id="KW-0812">Transmembrane</keyword>
<evidence type="ECO:0000256" key="1">
    <source>
        <dbReference type="SAM" id="Phobius"/>
    </source>
</evidence>
<keyword evidence="1" id="KW-0472">Membrane</keyword>
<organism evidence="2 3">
    <name type="scientific">Bacteroides uniformis</name>
    <dbReference type="NCBI Taxonomy" id="820"/>
    <lineage>
        <taxon>Bacteria</taxon>
        <taxon>Pseudomonadati</taxon>
        <taxon>Bacteroidota</taxon>
        <taxon>Bacteroidia</taxon>
        <taxon>Bacteroidales</taxon>
        <taxon>Bacteroidaceae</taxon>
        <taxon>Bacteroides</taxon>
    </lineage>
</organism>
<feature type="transmembrane region" description="Helical" evidence="1">
    <location>
        <begin position="5"/>
        <end position="23"/>
    </location>
</feature>
<evidence type="ECO:0000313" key="3">
    <source>
        <dbReference type="Proteomes" id="UP000261295"/>
    </source>
</evidence>